<dbReference type="GO" id="GO:0010073">
    <property type="term" value="P:meristem maintenance"/>
    <property type="evidence" value="ECO:0007669"/>
    <property type="project" value="InterPro"/>
</dbReference>
<dbReference type="InterPro" id="IPR044824">
    <property type="entry name" value="MAIN-like"/>
</dbReference>
<dbReference type="Pfam" id="PF10536">
    <property type="entry name" value="PMD"/>
    <property type="match status" value="1"/>
</dbReference>
<reference evidence="2" key="1">
    <citation type="journal article" date="2023" name="Science">
        <title>Elucidation of the pathway for biosynthesis of saponin adjuvants from the soapbark tree.</title>
        <authorList>
            <person name="Reed J."/>
            <person name="Orme A."/>
            <person name="El-Demerdash A."/>
            <person name="Owen C."/>
            <person name="Martin L.B.B."/>
            <person name="Misra R.C."/>
            <person name="Kikuchi S."/>
            <person name="Rejzek M."/>
            <person name="Martin A.C."/>
            <person name="Harkess A."/>
            <person name="Leebens-Mack J."/>
            <person name="Louveau T."/>
            <person name="Stephenson M.J."/>
            <person name="Osbourn A."/>
        </authorList>
    </citation>
    <scope>NUCLEOTIDE SEQUENCE</scope>
    <source>
        <strain evidence="2">S10</strain>
    </source>
</reference>
<dbReference type="Proteomes" id="UP001163823">
    <property type="component" value="Chromosome 11"/>
</dbReference>
<proteinExistence type="predicted"/>
<evidence type="ECO:0000313" key="2">
    <source>
        <dbReference type="EMBL" id="KAJ7950376.1"/>
    </source>
</evidence>
<evidence type="ECO:0000259" key="1">
    <source>
        <dbReference type="Pfam" id="PF10536"/>
    </source>
</evidence>
<gene>
    <name evidence="2" type="ORF">O6P43_026578</name>
</gene>
<dbReference type="PANTHER" id="PTHR46033">
    <property type="entry name" value="PROTEIN MAIN-LIKE 2"/>
    <property type="match status" value="1"/>
</dbReference>
<sequence>MIGTVPLEFFTDRQSEAYILKCSQREAVFGREVLNNINHRALEYMTQAGFGGVIKVQFISLDLHLMTTLVERWRSETHTFHLPHNEATITLQDISILLGLPVDREPISGIVGADVTSGE</sequence>
<dbReference type="KEGG" id="qsa:O6P43_026578"/>
<keyword evidence="3" id="KW-1185">Reference proteome</keyword>
<dbReference type="PANTHER" id="PTHR46033:SF8">
    <property type="entry name" value="PROTEIN MAINTENANCE OF MERISTEMS-LIKE"/>
    <property type="match status" value="1"/>
</dbReference>
<feature type="domain" description="Aminotransferase-like plant mobile" evidence="1">
    <location>
        <begin position="49"/>
        <end position="109"/>
    </location>
</feature>
<dbReference type="EMBL" id="JARAOO010000011">
    <property type="protein sequence ID" value="KAJ7950376.1"/>
    <property type="molecule type" value="Genomic_DNA"/>
</dbReference>
<organism evidence="2 3">
    <name type="scientific">Quillaja saponaria</name>
    <name type="common">Soap bark tree</name>
    <dbReference type="NCBI Taxonomy" id="32244"/>
    <lineage>
        <taxon>Eukaryota</taxon>
        <taxon>Viridiplantae</taxon>
        <taxon>Streptophyta</taxon>
        <taxon>Embryophyta</taxon>
        <taxon>Tracheophyta</taxon>
        <taxon>Spermatophyta</taxon>
        <taxon>Magnoliopsida</taxon>
        <taxon>eudicotyledons</taxon>
        <taxon>Gunneridae</taxon>
        <taxon>Pentapetalae</taxon>
        <taxon>rosids</taxon>
        <taxon>fabids</taxon>
        <taxon>Fabales</taxon>
        <taxon>Quillajaceae</taxon>
        <taxon>Quillaja</taxon>
    </lineage>
</organism>
<dbReference type="AlphaFoldDB" id="A0AAD7L2Q7"/>
<dbReference type="InterPro" id="IPR019557">
    <property type="entry name" value="AminoTfrase-like_pln_mobile"/>
</dbReference>
<evidence type="ECO:0000313" key="3">
    <source>
        <dbReference type="Proteomes" id="UP001163823"/>
    </source>
</evidence>
<protein>
    <submittedName>
        <fullName evidence="2">Serine/threonine-protein phosphatase 7 long form-like</fullName>
    </submittedName>
</protein>
<comment type="caution">
    <text evidence="2">The sequence shown here is derived from an EMBL/GenBank/DDBJ whole genome shotgun (WGS) entry which is preliminary data.</text>
</comment>
<accession>A0AAD7L2Q7</accession>
<name>A0AAD7L2Q7_QUISA</name>